<feature type="compositionally biased region" description="Polar residues" evidence="11">
    <location>
        <begin position="470"/>
        <end position="480"/>
    </location>
</feature>
<evidence type="ECO:0000256" key="8">
    <source>
        <dbReference type="ARBA" id="ARBA00041518"/>
    </source>
</evidence>
<evidence type="ECO:0000256" key="6">
    <source>
        <dbReference type="ARBA" id="ARBA00038217"/>
    </source>
</evidence>
<feature type="compositionally biased region" description="Polar residues" evidence="11">
    <location>
        <begin position="394"/>
        <end position="403"/>
    </location>
</feature>
<keyword evidence="12" id="KW-1185">Reference proteome</keyword>
<dbReference type="PANTHER" id="PTHR22691">
    <property type="entry name" value="YEAST SPT2-RELATED"/>
    <property type="match status" value="1"/>
</dbReference>
<name>A0A8B7ZPP0_ACAPL</name>
<dbReference type="CDD" id="cd22284">
    <property type="entry name" value="HD_CCDC61_N"/>
    <property type="match status" value="1"/>
</dbReference>
<dbReference type="OMA" id="GREDWRI"/>
<evidence type="ECO:0000256" key="4">
    <source>
        <dbReference type="ARBA" id="ARBA00023212"/>
    </source>
</evidence>
<gene>
    <name evidence="13" type="primary">LOC110988080</name>
</gene>
<accession>A0A8B7ZPP0</accession>
<evidence type="ECO:0000256" key="1">
    <source>
        <dbReference type="ARBA" id="ARBA00004120"/>
    </source>
</evidence>
<feature type="region of interest" description="Disordered" evidence="11">
    <location>
        <begin position="286"/>
        <end position="503"/>
    </location>
</feature>
<proteinExistence type="inferred from homology"/>
<dbReference type="CTD" id="729440"/>
<dbReference type="Proteomes" id="UP000694845">
    <property type="component" value="Unplaced"/>
</dbReference>
<feature type="compositionally biased region" description="Basic and acidic residues" evidence="11">
    <location>
        <begin position="316"/>
        <end position="331"/>
    </location>
</feature>
<feature type="compositionally biased region" description="Low complexity" evidence="11">
    <location>
        <begin position="347"/>
        <end position="362"/>
    </location>
</feature>
<comment type="similarity">
    <text evidence="6">Belongs to the CCDC61 family.</text>
</comment>
<dbReference type="PANTHER" id="PTHR22691:SF1">
    <property type="entry name" value="CENTROSOMAL PROTEIN CCDC61"/>
    <property type="match status" value="1"/>
</dbReference>
<protein>
    <recommendedName>
        <fullName evidence="7">Centrosomal protein CCDC61</fullName>
    </recommendedName>
    <alternativeName>
        <fullName evidence="8">Coiled-coil domain-containing protein 61</fullName>
    </alternativeName>
    <alternativeName>
        <fullName evidence="9">VFL3 homolog</fullName>
    </alternativeName>
</protein>
<organism evidence="12 13">
    <name type="scientific">Acanthaster planci</name>
    <name type="common">Crown-of-thorns starfish</name>
    <dbReference type="NCBI Taxonomy" id="133434"/>
    <lineage>
        <taxon>Eukaryota</taxon>
        <taxon>Metazoa</taxon>
        <taxon>Echinodermata</taxon>
        <taxon>Eleutherozoa</taxon>
        <taxon>Asterozoa</taxon>
        <taxon>Asteroidea</taxon>
        <taxon>Valvatacea</taxon>
        <taxon>Valvatida</taxon>
        <taxon>Acanthasteridae</taxon>
        <taxon>Acanthaster</taxon>
    </lineage>
</organism>
<feature type="compositionally biased region" description="Basic and acidic residues" evidence="11">
    <location>
        <begin position="374"/>
        <end position="385"/>
    </location>
</feature>
<dbReference type="InterPro" id="IPR049733">
    <property type="entry name" value="CCDC61_N"/>
</dbReference>
<evidence type="ECO:0000256" key="5">
    <source>
        <dbReference type="ARBA" id="ARBA00023273"/>
    </source>
</evidence>
<dbReference type="KEGG" id="aplc:110988080"/>
<dbReference type="OrthoDB" id="568137at2759"/>
<dbReference type="AlphaFoldDB" id="A0A8B7ZPP0"/>
<feature type="coiled-coil region" evidence="10">
    <location>
        <begin position="179"/>
        <end position="281"/>
    </location>
</feature>
<feature type="compositionally biased region" description="Low complexity" evidence="11">
    <location>
        <begin position="294"/>
        <end position="313"/>
    </location>
</feature>
<evidence type="ECO:0000256" key="2">
    <source>
        <dbReference type="ARBA" id="ARBA00022490"/>
    </source>
</evidence>
<evidence type="ECO:0000313" key="13">
    <source>
        <dbReference type="RefSeq" id="XP_022107012.1"/>
    </source>
</evidence>
<sequence>MGEGEENNATAAGPYTFRGMDYVVSMWLDEDNATLTVEVEDRLTADQWRGTFDAAYIEDLTHKTGNFKQFSIFTSMLESAINKTSESVTLDLLTYADLETLRSRKAGAARSTLPGAQKAALSAKRYLIVTYTVEFDRIHYPLPLPYQGKPDPVALQETVRELRREIRRLQSQVHSDYRSNELQRLKKDYEELLKEKQNLDDEFLQYRREVKNTTKGSAAKEVRILKTVIRNLEEELMNERRKFQKASSKRNQEYKNLMEEVEELRASERNLRVRVKSLVNELAVLKSSSRRVSRSPSLPLPSSQGSASRRSMSTLERARLVGREASRERARLASRGRSTSRERRRPASVSSIGSRSPSPAGARVPRFDPTAYTLEKKRRQEEAKARRERRRSRTLSSGSQPPRSQERGRSRIRPSPSYPTYQRPRSRSNSSVVSRGSRRSSSDLSDIDPFSDSSQKRTRVLNNGRKQRRTTSTAWNSPSVTFRRADSSGKPKRMMSTPDPYLDPGRAHRVANQAKIRQKDLQDYGVKDHSMGMYNRSSEMSEIDARLSALQKLMSNIPK</sequence>
<dbReference type="RefSeq" id="XP_022107012.1">
    <property type="nucleotide sequence ID" value="XM_022251320.1"/>
</dbReference>
<dbReference type="GeneID" id="110988080"/>
<evidence type="ECO:0000256" key="9">
    <source>
        <dbReference type="ARBA" id="ARBA00042326"/>
    </source>
</evidence>
<evidence type="ECO:0000256" key="7">
    <source>
        <dbReference type="ARBA" id="ARBA00040683"/>
    </source>
</evidence>
<reference evidence="13" key="1">
    <citation type="submission" date="2025-08" db="UniProtKB">
        <authorList>
            <consortium name="RefSeq"/>
        </authorList>
    </citation>
    <scope>IDENTIFICATION</scope>
</reference>
<keyword evidence="2" id="KW-0963">Cytoplasm</keyword>
<keyword evidence="4" id="KW-0206">Cytoskeleton</keyword>
<keyword evidence="5" id="KW-0966">Cell projection</keyword>
<keyword evidence="3 10" id="KW-0175">Coiled coil</keyword>
<evidence type="ECO:0000256" key="3">
    <source>
        <dbReference type="ARBA" id="ARBA00023054"/>
    </source>
</evidence>
<evidence type="ECO:0000313" key="12">
    <source>
        <dbReference type="Proteomes" id="UP000694845"/>
    </source>
</evidence>
<evidence type="ECO:0000256" key="10">
    <source>
        <dbReference type="SAM" id="Coils"/>
    </source>
</evidence>
<evidence type="ECO:0000256" key="11">
    <source>
        <dbReference type="SAM" id="MobiDB-lite"/>
    </source>
</evidence>
<comment type="subcellular location">
    <subcellularLocation>
        <location evidence="1">Cytoplasm</location>
        <location evidence="1">Cytoskeleton</location>
        <location evidence="1">Cilium basal body</location>
    </subcellularLocation>
</comment>
<dbReference type="GO" id="GO:0036064">
    <property type="term" value="C:ciliary basal body"/>
    <property type="evidence" value="ECO:0007669"/>
    <property type="project" value="TreeGrafter"/>
</dbReference>